<accession>A0A844KAD6</accession>
<gene>
    <name evidence="1" type="ORF">GMD21_01630</name>
</gene>
<evidence type="ECO:0000313" key="1">
    <source>
        <dbReference type="EMBL" id="MTR75405.1"/>
    </source>
</evidence>
<name>A0A844KAD6_9FIRM</name>
<evidence type="ECO:0000313" key="2">
    <source>
        <dbReference type="Proteomes" id="UP000448177"/>
    </source>
</evidence>
<sequence length="87" mass="10413">MFENVDTQKKNDDFEKRITQIYNKYAGVDIAEEYMELWNGFVDLIQYIQNQNTIDNMSPMEMIKLLKEIGMSDQEIKHLFLQQMKAN</sequence>
<proteinExistence type="predicted"/>
<dbReference type="EMBL" id="WNAF01000001">
    <property type="protein sequence ID" value="MTR75405.1"/>
    <property type="molecule type" value="Genomic_DNA"/>
</dbReference>
<organism evidence="1 2">
    <name type="scientific">Mediterraneibacter faecis</name>
    <dbReference type="NCBI Taxonomy" id="592978"/>
    <lineage>
        <taxon>Bacteria</taxon>
        <taxon>Bacillati</taxon>
        <taxon>Bacillota</taxon>
        <taxon>Clostridia</taxon>
        <taxon>Lachnospirales</taxon>
        <taxon>Lachnospiraceae</taxon>
        <taxon>Mediterraneibacter</taxon>
    </lineage>
</organism>
<keyword evidence="2" id="KW-1185">Reference proteome</keyword>
<dbReference type="AlphaFoldDB" id="A0A844KAD6"/>
<protein>
    <submittedName>
        <fullName evidence="1">Uncharacterized protein</fullName>
    </submittedName>
</protein>
<comment type="caution">
    <text evidence="1">The sequence shown here is derived from an EMBL/GenBank/DDBJ whole genome shotgun (WGS) entry which is preliminary data.</text>
</comment>
<reference evidence="1 2" key="1">
    <citation type="journal article" date="2019" name="Nat. Med.">
        <title>A library of human gut bacterial isolates paired with longitudinal multiomics data enables mechanistic microbiome research.</title>
        <authorList>
            <person name="Poyet M."/>
            <person name="Groussin M."/>
            <person name="Gibbons S.M."/>
            <person name="Avila-Pacheco J."/>
            <person name="Jiang X."/>
            <person name="Kearney S.M."/>
            <person name="Perrotta A.R."/>
            <person name="Berdy B."/>
            <person name="Zhao S."/>
            <person name="Lieberman T.D."/>
            <person name="Swanson P.K."/>
            <person name="Smith M."/>
            <person name="Roesemann S."/>
            <person name="Alexander J.E."/>
            <person name="Rich S.A."/>
            <person name="Livny J."/>
            <person name="Vlamakis H."/>
            <person name="Clish C."/>
            <person name="Bullock K."/>
            <person name="Deik A."/>
            <person name="Scott J."/>
            <person name="Pierce K.A."/>
            <person name="Xavier R.J."/>
            <person name="Alm E.J."/>
        </authorList>
    </citation>
    <scope>NUCLEOTIDE SEQUENCE [LARGE SCALE GENOMIC DNA]</scope>
    <source>
        <strain evidence="1 2">BIOML-A1</strain>
    </source>
</reference>
<dbReference type="Proteomes" id="UP000448177">
    <property type="component" value="Unassembled WGS sequence"/>
</dbReference>
<dbReference type="RefSeq" id="WP_155203182.1">
    <property type="nucleotide sequence ID" value="NZ_WNAF01000001.1"/>
</dbReference>